<evidence type="ECO:0000313" key="2">
    <source>
        <dbReference type="EMBL" id="KAA6450427.1"/>
    </source>
</evidence>
<dbReference type="AlphaFoldDB" id="A0A5M8RP99"/>
<dbReference type="Proteomes" id="UP000324326">
    <property type="component" value="Unassembled WGS sequence"/>
</dbReference>
<evidence type="ECO:0000259" key="1">
    <source>
        <dbReference type="Pfam" id="PF12728"/>
    </source>
</evidence>
<comment type="caution">
    <text evidence="2">The sequence shown here is derived from an EMBL/GenBank/DDBJ whole genome shotgun (WGS) entry which is preliminary data.</text>
</comment>
<dbReference type="EMBL" id="QSND01000002">
    <property type="protein sequence ID" value="KAA6450427.1"/>
    <property type="molecule type" value="Genomic_DNA"/>
</dbReference>
<keyword evidence="2" id="KW-0238">DNA-binding</keyword>
<protein>
    <submittedName>
        <fullName evidence="2">DNA-binding protein</fullName>
    </submittedName>
</protein>
<dbReference type="Pfam" id="PF12728">
    <property type="entry name" value="HTH_17"/>
    <property type="match status" value="1"/>
</dbReference>
<proteinExistence type="predicted"/>
<sequence>MKENEKIKFIQDEVLTAAEAGELLGVTRQRLSVLVTSGKLKPVKKVGTVSLFLRDHVEAQKKELEAGRKKYRPYDE</sequence>
<accession>A0A5M8RP99</accession>
<dbReference type="GO" id="GO:0003677">
    <property type="term" value="F:DNA binding"/>
    <property type="evidence" value="ECO:0007669"/>
    <property type="project" value="UniProtKB-KW"/>
</dbReference>
<dbReference type="RefSeq" id="WP_148956413.1">
    <property type="nucleotide sequence ID" value="NZ_CM125431.1"/>
</dbReference>
<evidence type="ECO:0000313" key="3">
    <source>
        <dbReference type="Proteomes" id="UP000324326"/>
    </source>
</evidence>
<dbReference type="InterPro" id="IPR041657">
    <property type="entry name" value="HTH_17"/>
</dbReference>
<name>A0A5M8RP99_9BACI</name>
<gene>
    <name evidence="2" type="ORF">DX927_05990</name>
</gene>
<feature type="domain" description="Helix-turn-helix" evidence="1">
    <location>
        <begin position="14"/>
        <end position="59"/>
    </location>
</feature>
<reference evidence="2 3" key="1">
    <citation type="submission" date="2018-08" db="EMBL/GenBank/DDBJ databases">
        <title>Bacillus phenotypic plasticity.</title>
        <authorList>
            <person name="Hurtado E."/>
        </authorList>
    </citation>
    <scope>NUCLEOTIDE SEQUENCE [LARGE SCALE GENOMIC DNA]</scope>
    <source>
        <strain evidence="2 3">427</strain>
    </source>
</reference>
<organism evidence="2 3">
    <name type="scientific">Bacillus swezeyi</name>
    <dbReference type="NCBI Taxonomy" id="1925020"/>
    <lineage>
        <taxon>Bacteria</taxon>
        <taxon>Bacillati</taxon>
        <taxon>Bacillota</taxon>
        <taxon>Bacilli</taxon>
        <taxon>Bacillales</taxon>
        <taxon>Bacillaceae</taxon>
        <taxon>Bacillus</taxon>
    </lineage>
</organism>